<dbReference type="InterPro" id="IPR027417">
    <property type="entry name" value="P-loop_NTPase"/>
</dbReference>
<accession>A0A166A446</accession>
<name>A0A166A446_9EURY</name>
<protein>
    <submittedName>
        <fullName evidence="2">Putative AAA-ATPase</fullName>
    </submittedName>
</protein>
<reference evidence="2 3" key="1">
    <citation type="submission" date="2016-04" db="EMBL/GenBank/DDBJ databases">
        <title>Genome sequence of Methanobrevibacter filiformis DSM 11501.</title>
        <authorList>
            <person name="Poehlein A."/>
            <person name="Seedorf H."/>
            <person name="Daniel R."/>
        </authorList>
    </citation>
    <scope>NUCLEOTIDE SEQUENCE [LARGE SCALE GENOMIC DNA]</scope>
    <source>
        <strain evidence="2 3">DSM 11501</strain>
    </source>
</reference>
<keyword evidence="3" id="KW-1185">Reference proteome</keyword>
<dbReference type="PANTHER" id="PTHR34825">
    <property type="entry name" value="CONSERVED PROTEIN, WITH A WEAK D-GALACTARATE DEHYDRATASE/ALTRONATE HYDROLASE DOMAIN"/>
    <property type="match status" value="1"/>
</dbReference>
<comment type="caution">
    <text evidence="2">The sequence shown here is derived from an EMBL/GenBank/DDBJ whole genome shotgun (WGS) entry which is preliminary data.</text>
</comment>
<proteinExistence type="predicted"/>
<feature type="domain" description="AAA-ATPase-like" evidence="1">
    <location>
        <begin position="5"/>
        <end position="200"/>
    </location>
</feature>
<dbReference type="SUPFAM" id="SSF52540">
    <property type="entry name" value="P-loop containing nucleoside triphosphate hydrolases"/>
    <property type="match status" value="1"/>
</dbReference>
<evidence type="ECO:0000313" key="2">
    <source>
        <dbReference type="EMBL" id="KZX11538.1"/>
    </source>
</evidence>
<dbReference type="PATRIC" id="fig|55758.3.peg.1599"/>
<sequence>MQILPLGTQDFGTIRENNYIYVDKTKHIHEMITNGRIYFLSRPRRFGKSLLLNTLKELFRGNKDLFEGLYIYDKWDWDVKYPVIHLDLSVESRSSNELKDSLDDLLNRIAREFSVKLYSKTLKARFEDLIIEIHNKYNQKVVVLIDEYDNPIIDNIKNIELAEDNREILHDFYRTLKTMDEHIQFIFLTGVSKFANVSIFSALNNPTDITLDKKFTTICGYSQEELEEYFSEYISKLAENLSFSYDEILENIKQWYNGYSWDGENNVYNPQSTMTLFNTSEFDNYWFETGTPRFLIEFMKKYDVKPILEPVITHKKSLESFSIENIGEIGLLFQTGYLTVKDIIKQGLEKEYKIAIPNKEVKDSTLTHLLNIYTEYPDYDLFRLIKEMKKQLFNLDGIPLENNFQKLLANIPYHLHLQDEHYYHSLLLTWLQLLGFDILAEDNTNKGRIDAVLTEKNTVIIAEFKYSKIKEIKDNEWIPVKTPEQLLKEAKNQIHKKEYYQKYHGNKIILLQAAFAAKDIKTHLELLHLNADFAKR</sequence>
<organism evidence="2 3">
    <name type="scientific">Methanobrevibacter filiformis</name>
    <dbReference type="NCBI Taxonomy" id="55758"/>
    <lineage>
        <taxon>Archaea</taxon>
        <taxon>Methanobacteriati</taxon>
        <taxon>Methanobacteriota</taxon>
        <taxon>Methanomada group</taxon>
        <taxon>Methanobacteria</taxon>
        <taxon>Methanobacteriales</taxon>
        <taxon>Methanobacteriaceae</taxon>
        <taxon>Methanobrevibacter</taxon>
    </lineage>
</organism>
<dbReference type="EMBL" id="LWMT01000246">
    <property type="protein sequence ID" value="KZX11538.1"/>
    <property type="molecule type" value="Genomic_DNA"/>
</dbReference>
<dbReference type="Pfam" id="PF08011">
    <property type="entry name" value="PDDEXK_9"/>
    <property type="match status" value="1"/>
</dbReference>
<dbReference type="Gene3D" id="3.40.50.300">
    <property type="entry name" value="P-loop containing nucleotide triphosphate hydrolases"/>
    <property type="match status" value="1"/>
</dbReference>
<dbReference type="OrthoDB" id="74831at2157"/>
<dbReference type="InterPro" id="IPR018631">
    <property type="entry name" value="AAA-ATPase-like_dom"/>
</dbReference>
<gene>
    <name evidence="2" type="ORF">MBFIL_14140</name>
</gene>
<dbReference type="Pfam" id="PF09820">
    <property type="entry name" value="AAA-ATPase_like"/>
    <property type="match status" value="1"/>
</dbReference>
<dbReference type="Proteomes" id="UP000077066">
    <property type="component" value="Unassembled WGS sequence"/>
</dbReference>
<evidence type="ECO:0000259" key="1">
    <source>
        <dbReference type="Pfam" id="PF09820"/>
    </source>
</evidence>
<dbReference type="AlphaFoldDB" id="A0A166A446"/>
<dbReference type="RefSeq" id="WP_066973084.1">
    <property type="nucleotide sequence ID" value="NZ_LWMT01000246.1"/>
</dbReference>
<evidence type="ECO:0000313" key="3">
    <source>
        <dbReference type="Proteomes" id="UP000077066"/>
    </source>
</evidence>
<dbReference type="InterPro" id="IPR012547">
    <property type="entry name" value="PDDEXK_9"/>
</dbReference>
<dbReference type="PANTHER" id="PTHR34825:SF1">
    <property type="entry name" value="AAA-ATPASE-LIKE DOMAIN-CONTAINING PROTEIN"/>
    <property type="match status" value="1"/>
</dbReference>